<organism evidence="3">
    <name type="scientific">freshwater metagenome</name>
    <dbReference type="NCBI Taxonomy" id="449393"/>
    <lineage>
        <taxon>unclassified sequences</taxon>
        <taxon>metagenomes</taxon>
        <taxon>ecological metagenomes</taxon>
    </lineage>
</organism>
<evidence type="ECO:0000256" key="1">
    <source>
        <dbReference type="SAM" id="MobiDB-lite"/>
    </source>
</evidence>
<dbReference type="InterPro" id="IPR053136">
    <property type="entry name" value="UTP_pyrophosphatase-like"/>
</dbReference>
<gene>
    <name evidence="3" type="ORF">UFOPK1392_01481</name>
</gene>
<evidence type="ECO:0000259" key="2">
    <source>
        <dbReference type="Pfam" id="PF01863"/>
    </source>
</evidence>
<accession>A0A6J5YBZ1</accession>
<dbReference type="Pfam" id="PF01863">
    <property type="entry name" value="YgjP-like"/>
    <property type="match status" value="1"/>
</dbReference>
<name>A0A6J5YBZ1_9ZZZZ</name>
<proteinExistence type="predicted"/>
<sequence>MTDSGPRTSLPIEIIYSTRRRRTVQASIVNGVIQVRAPAKISKKELDATVATLVARLERRHRSESVDLEGRARRLARRFELPQPTAVVWAEQRSRWGSCTPSTGELRLSNRLAAWPPWVLDYVIVHELAHLVEFDHSLAFHALVDRYPLAERARGFLIAKSQGEEDTADTANTDSDDDLEEPLGTKDLTDQPFTDELFTDELFTDEGSAGSVD</sequence>
<dbReference type="PANTHER" id="PTHR30399">
    <property type="entry name" value="UNCHARACTERIZED PROTEIN YGJP"/>
    <property type="match status" value="1"/>
</dbReference>
<protein>
    <submittedName>
        <fullName evidence="3">Unannotated protein</fullName>
    </submittedName>
</protein>
<evidence type="ECO:0000313" key="3">
    <source>
        <dbReference type="EMBL" id="CAB4323724.1"/>
    </source>
</evidence>
<dbReference type="CDD" id="cd07344">
    <property type="entry name" value="M48_yhfN_like"/>
    <property type="match status" value="1"/>
</dbReference>
<feature type="compositionally biased region" description="Acidic residues" evidence="1">
    <location>
        <begin position="164"/>
        <end position="181"/>
    </location>
</feature>
<feature type="domain" description="YgjP-like metallopeptidase" evidence="2">
    <location>
        <begin position="67"/>
        <end position="147"/>
    </location>
</feature>
<dbReference type="PANTHER" id="PTHR30399:SF1">
    <property type="entry name" value="UTP PYROPHOSPHATASE"/>
    <property type="match status" value="1"/>
</dbReference>
<dbReference type="EMBL" id="CAEMXZ010000066">
    <property type="protein sequence ID" value="CAB4323724.1"/>
    <property type="molecule type" value="Genomic_DNA"/>
</dbReference>
<feature type="region of interest" description="Disordered" evidence="1">
    <location>
        <begin position="160"/>
        <end position="193"/>
    </location>
</feature>
<dbReference type="AlphaFoldDB" id="A0A6J5YBZ1"/>
<dbReference type="InterPro" id="IPR002725">
    <property type="entry name" value="YgjP-like_metallopeptidase"/>
</dbReference>
<dbReference type="Gene3D" id="3.30.2010.10">
    <property type="entry name" value="Metalloproteases ('zincins'), catalytic domain"/>
    <property type="match status" value="1"/>
</dbReference>
<reference evidence="3" key="1">
    <citation type="submission" date="2020-05" db="EMBL/GenBank/DDBJ databases">
        <authorList>
            <person name="Chiriac C."/>
            <person name="Salcher M."/>
            <person name="Ghai R."/>
            <person name="Kavagutti S V."/>
        </authorList>
    </citation>
    <scope>NUCLEOTIDE SEQUENCE</scope>
</reference>